<organism evidence="1 2">
    <name type="scientific">Phytophthora oleae</name>
    <dbReference type="NCBI Taxonomy" id="2107226"/>
    <lineage>
        <taxon>Eukaryota</taxon>
        <taxon>Sar</taxon>
        <taxon>Stramenopiles</taxon>
        <taxon>Oomycota</taxon>
        <taxon>Peronosporomycetes</taxon>
        <taxon>Peronosporales</taxon>
        <taxon>Peronosporaceae</taxon>
        <taxon>Phytophthora</taxon>
    </lineage>
</organism>
<accession>A0ABD3FKV6</accession>
<dbReference type="EMBL" id="JBIMZQ010000014">
    <property type="protein sequence ID" value="KAL3667378.1"/>
    <property type="molecule type" value="Genomic_DNA"/>
</dbReference>
<name>A0ABD3FKV6_9STRA</name>
<proteinExistence type="predicted"/>
<protein>
    <submittedName>
        <fullName evidence="1">Uncharacterized protein</fullName>
    </submittedName>
</protein>
<comment type="caution">
    <text evidence="1">The sequence shown here is derived from an EMBL/GenBank/DDBJ whole genome shotgun (WGS) entry which is preliminary data.</text>
</comment>
<dbReference type="Proteomes" id="UP001632037">
    <property type="component" value="Unassembled WGS sequence"/>
</dbReference>
<sequence>MKNGASRKHWTDFYTEYCKDLSNGVVRTDIAAFFEFLRRNRVGLDYLLLETNAQNESITDIKLLGRYAQEHLEPGHYIVHAVKDLVEQCFTLVVNKRPKGKLLKPLGVLDGYGDDCEPLCYREQIDILAWFTKVVGIYEIKLEPMNRRPSRTAKRRAKRARDV</sequence>
<keyword evidence="2" id="KW-1185">Reference proteome</keyword>
<evidence type="ECO:0000313" key="2">
    <source>
        <dbReference type="Proteomes" id="UP001632037"/>
    </source>
</evidence>
<evidence type="ECO:0000313" key="1">
    <source>
        <dbReference type="EMBL" id="KAL3667378.1"/>
    </source>
</evidence>
<gene>
    <name evidence="1" type="ORF">V7S43_007604</name>
</gene>
<dbReference type="AlphaFoldDB" id="A0ABD3FKV6"/>
<reference evidence="1 2" key="1">
    <citation type="submission" date="2024-09" db="EMBL/GenBank/DDBJ databases">
        <title>Genome sequencing and assembly of Phytophthora oleae, isolate VK10A, causative agent of rot of olive drupes.</title>
        <authorList>
            <person name="Conti Taguali S."/>
            <person name="Riolo M."/>
            <person name="La Spada F."/>
            <person name="Cacciola S.O."/>
            <person name="Dionisio G."/>
        </authorList>
    </citation>
    <scope>NUCLEOTIDE SEQUENCE [LARGE SCALE GENOMIC DNA]</scope>
    <source>
        <strain evidence="1 2">VK10A</strain>
    </source>
</reference>